<protein>
    <submittedName>
        <fullName evidence="6">Magnesium and cobalt efflux protein CorC</fullName>
    </submittedName>
</protein>
<organism evidence="6 7">
    <name type="scientific">Caenispirillum salinarum AK4</name>
    <dbReference type="NCBI Taxonomy" id="1238182"/>
    <lineage>
        <taxon>Bacteria</taxon>
        <taxon>Pseudomonadati</taxon>
        <taxon>Pseudomonadota</taxon>
        <taxon>Alphaproteobacteria</taxon>
        <taxon>Rhodospirillales</taxon>
        <taxon>Novispirillaceae</taxon>
        <taxon>Caenispirillum</taxon>
    </lineage>
</organism>
<dbReference type="InterPro" id="IPR000644">
    <property type="entry name" value="CBS_dom"/>
</dbReference>
<dbReference type="eggNOG" id="COG1253">
    <property type="taxonomic scope" value="Bacteria"/>
</dbReference>
<evidence type="ECO:0000313" key="6">
    <source>
        <dbReference type="EMBL" id="EKV27684.1"/>
    </source>
</evidence>
<dbReference type="RefSeq" id="WP_009541935.1">
    <property type="nucleotide sequence ID" value="NZ_ANHY01000018.1"/>
</dbReference>
<dbReference type="GO" id="GO:0050660">
    <property type="term" value="F:flavin adenine dinucleotide binding"/>
    <property type="evidence" value="ECO:0007669"/>
    <property type="project" value="InterPro"/>
</dbReference>
<evidence type="ECO:0000256" key="1">
    <source>
        <dbReference type="ARBA" id="ARBA00006446"/>
    </source>
</evidence>
<keyword evidence="3 4" id="KW-0129">CBS domain</keyword>
<dbReference type="AlphaFoldDB" id="K9GSI2"/>
<evidence type="ECO:0000256" key="3">
    <source>
        <dbReference type="ARBA" id="ARBA00023122"/>
    </source>
</evidence>
<reference evidence="6 7" key="1">
    <citation type="journal article" date="2013" name="Genome Announc.">
        <title>Draft Genome Sequence of an Alphaproteobacterium, Caenispirillum salinarum AK4(T), Isolated from a Solar Saltern.</title>
        <authorList>
            <person name="Khatri I."/>
            <person name="Singh A."/>
            <person name="Korpole S."/>
            <person name="Pinnaka A.K."/>
            <person name="Subramanian S."/>
        </authorList>
    </citation>
    <scope>NUCLEOTIDE SEQUENCE [LARGE SCALE GENOMIC DNA]</scope>
    <source>
        <strain evidence="6 7">AK4</strain>
    </source>
</reference>
<dbReference type="SMART" id="SM00116">
    <property type="entry name" value="CBS"/>
    <property type="match status" value="2"/>
</dbReference>
<keyword evidence="7" id="KW-1185">Reference proteome</keyword>
<comment type="caution">
    <text evidence="6">The sequence shown here is derived from an EMBL/GenBank/DDBJ whole genome shotgun (WGS) entry which is preliminary data.</text>
</comment>
<dbReference type="CDD" id="cd04590">
    <property type="entry name" value="CBS_pair_CorC_HlyC_assoc"/>
    <property type="match status" value="1"/>
</dbReference>
<evidence type="ECO:0000256" key="2">
    <source>
        <dbReference type="ARBA" id="ARBA00022737"/>
    </source>
</evidence>
<dbReference type="STRING" id="1238182.C882_1279"/>
<dbReference type="PATRIC" id="fig|1238182.3.peg.3493"/>
<dbReference type="PANTHER" id="PTHR22777:SF27">
    <property type="entry name" value="MAGNESIUM AND COBALT EFFLUX PROTEIN CORC"/>
    <property type="match status" value="1"/>
</dbReference>
<evidence type="ECO:0000259" key="5">
    <source>
        <dbReference type="PROSITE" id="PS51371"/>
    </source>
</evidence>
<sequence>MNDQSSSSQPRTIGAETDNGLMQGLRQWIRGLRKRNGDHSVREALEELIEERESDDLPIDEHEHVLLGNIFKLRDMTAYDVMIPRADIIAVEMNTPLPEVTELMARVGHSRLPIYRETLDDVLGMVHIKDLVAVVNKGRAVKLEHLLRRVLFVSPSIRVLDLLLEMRLKRTHMALVVDEYGGIDGLLTIEDVVEQIVGEIEDEHDTEVEPEMIDHGDGTVIADARVPLEDFEARYAPITTEEEREEIDTLGGLVFRILGRIPARGELVRHPESGLEFEIIDADPRRIRRLRLRNVPEPGSHPEAGED</sequence>
<dbReference type="SMART" id="SM01091">
    <property type="entry name" value="CorC_HlyC"/>
    <property type="match status" value="1"/>
</dbReference>
<accession>K9GSI2</accession>
<name>K9GSI2_9PROT</name>
<dbReference type="InterPro" id="IPR046342">
    <property type="entry name" value="CBS_dom_sf"/>
</dbReference>
<dbReference type="InterPro" id="IPR016169">
    <property type="entry name" value="FAD-bd_PCMH_sub2"/>
</dbReference>
<dbReference type="GO" id="GO:0005886">
    <property type="term" value="C:plasma membrane"/>
    <property type="evidence" value="ECO:0007669"/>
    <property type="project" value="TreeGrafter"/>
</dbReference>
<dbReference type="EMBL" id="ANHY01000018">
    <property type="protein sequence ID" value="EKV27684.1"/>
    <property type="molecule type" value="Genomic_DNA"/>
</dbReference>
<dbReference type="Gene3D" id="3.30.465.10">
    <property type="match status" value="1"/>
</dbReference>
<feature type="domain" description="CBS" evidence="5">
    <location>
        <begin position="146"/>
        <end position="203"/>
    </location>
</feature>
<dbReference type="Proteomes" id="UP000009881">
    <property type="component" value="Unassembled WGS sequence"/>
</dbReference>
<dbReference type="InterPro" id="IPR036318">
    <property type="entry name" value="FAD-bd_PCMH-like_sf"/>
</dbReference>
<proteinExistence type="inferred from homology"/>
<dbReference type="PROSITE" id="PS51371">
    <property type="entry name" value="CBS"/>
    <property type="match status" value="2"/>
</dbReference>
<dbReference type="InterPro" id="IPR005170">
    <property type="entry name" value="Transptr-assoc_dom"/>
</dbReference>
<dbReference type="SUPFAM" id="SSF56176">
    <property type="entry name" value="FAD-binding/transporter-associated domain-like"/>
    <property type="match status" value="1"/>
</dbReference>
<dbReference type="InterPro" id="IPR044751">
    <property type="entry name" value="Ion_transp-like_CBS"/>
</dbReference>
<dbReference type="Pfam" id="PF03471">
    <property type="entry name" value="CorC_HlyC"/>
    <property type="match status" value="1"/>
</dbReference>
<dbReference type="SUPFAM" id="SSF54631">
    <property type="entry name" value="CBS-domain pair"/>
    <property type="match status" value="1"/>
</dbReference>
<dbReference type="FunFam" id="3.10.580.10:FF:000002">
    <property type="entry name" value="Magnesium/cobalt efflux protein CorC"/>
    <property type="match status" value="1"/>
</dbReference>
<evidence type="ECO:0000313" key="7">
    <source>
        <dbReference type="Proteomes" id="UP000009881"/>
    </source>
</evidence>
<feature type="domain" description="CBS" evidence="5">
    <location>
        <begin position="82"/>
        <end position="141"/>
    </location>
</feature>
<keyword evidence="2" id="KW-0677">Repeat</keyword>
<evidence type="ECO:0000256" key="4">
    <source>
        <dbReference type="PROSITE-ProRule" id="PRU00703"/>
    </source>
</evidence>
<comment type="similarity">
    <text evidence="1">Belongs to the UPF0053 family. Hemolysin C subfamily.</text>
</comment>
<dbReference type="PANTHER" id="PTHR22777">
    <property type="entry name" value="HEMOLYSIN-RELATED"/>
    <property type="match status" value="1"/>
</dbReference>
<dbReference type="Gene3D" id="3.10.580.10">
    <property type="entry name" value="CBS-domain"/>
    <property type="match status" value="1"/>
</dbReference>
<gene>
    <name evidence="6" type="ORF">C882_1279</name>
</gene>
<dbReference type="Pfam" id="PF00571">
    <property type="entry name" value="CBS"/>
    <property type="match status" value="2"/>
</dbReference>